<dbReference type="Proteomes" id="UP001231649">
    <property type="component" value="Chromosome 5"/>
</dbReference>
<protein>
    <submittedName>
        <fullName evidence="1">Uncharacterized protein</fullName>
    </submittedName>
</protein>
<accession>A0ACC2R7P0</accession>
<reference evidence="1" key="1">
    <citation type="submission" date="2023-03" db="EMBL/GenBank/DDBJ databases">
        <title>Chromosome-level genomes of two armyworms, Mythimna separata and Mythimna loreyi, provide insights into the biosynthesis and reception of sex pheromones.</title>
        <authorList>
            <person name="Zhao H."/>
        </authorList>
    </citation>
    <scope>NUCLEOTIDE SEQUENCE</scope>
    <source>
        <strain evidence="1">BeijingLab</strain>
    </source>
</reference>
<keyword evidence="2" id="KW-1185">Reference proteome</keyword>
<sequence>MDSNKVVFLLTLFSILYCHAEPQKFKRAMIRNKNPSIFNKHIYNIPSILKDIRDNPNRRNLVSEEEDGEPDIYVVRRRSYDEDVEKFNRAKIRNPSIFRRNFVSAEDSEPNVYVVRKSAHDQDHHKNDYKMHRRMYDFHPGMRSPILSAPTSPNHLPEAEPILPGHTLLRPALGMLKSQVKFPHKEMDDGAGVYGNLNNLGISYSGTGERVLYTGFRRSNNNNLENEAVRNNKPRFLIALIGATRNNEFPEKPIARYIDYGKLERERKQKREEEKKRALMPPDPYNIFETENKVKDVKRLLTSLSANGVTLEFFEIPRLKVEAMQDENKHESILPYAEFLQMNSYLRMSPSENYGLFGASRLESPAGIKKYVRR</sequence>
<gene>
    <name evidence="1" type="ORF">PYW08_014305</name>
</gene>
<evidence type="ECO:0000313" key="1">
    <source>
        <dbReference type="EMBL" id="KAJ8735055.1"/>
    </source>
</evidence>
<name>A0ACC2R7P0_9NEOP</name>
<comment type="caution">
    <text evidence="1">The sequence shown here is derived from an EMBL/GenBank/DDBJ whole genome shotgun (WGS) entry which is preliminary data.</text>
</comment>
<dbReference type="EMBL" id="CM056781">
    <property type="protein sequence ID" value="KAJ8735055.1"/>
    <property type="molecule type" value="Genomic_DNA"/>
</dbReference>
<proteinExistence type="predicted"/>
<evidence type="ECO:0000313" key="2">
    <source>
        <dbReference type="Proteomes" id="UP001231649"/>
    </source>
</evidence>
<organism evidence="1 2">
    <name type="scientific">Mythimna loreyi</name>
    <dbReference type="NCBI Taxonomy" id="667449"/>
    <lineage>
        <taxon>Eukaryota</taxon>
        <taxon>Metazoa</taxon>
        <taxon>Ecdysozoa</taxon>
        <taxon>Arthropoda</taxon>
        <taxon>Hexapoda</taxon>
        <taxon>Insecta</taxon>
        <taxon>Pterygota</taxon>
        <taxon>Neoptera</taxon>
        <taxon>Endopterygota</taxon>
        <taxon>Lepidoptera</taxon>
        <taxon>Glossata</taxon>
        <taxon>Ditrysia</taxon>
        <taxon>Noctuoidea</taxon>
        <taxon>Noctuidae</taxon>
        <taxon>Noctuinae</taxon>
        <taxon>Hadenini</taxon>
        <taxon>Mythimna</taxon>
    </lineage>
</organism>